<evidence type="ECO:0000313" key="2">
    <source>
        <dbReference type="Proteomes" id="UP000221024"/>
    </source>
</evidence>
<dbReference type="Proteomes" id="UP000221024">
    <property type="component" value="Unassembled WGS sequence"/>
</dbReference>
<accession>A0A2H3NSJ6</accession>
<sequence>MTRENYMVVITSSKTHMVAMAKVLYTVSFFVLWISFPLTVVGQETSASSDSIQAVGHASPDTTATDRIRNAVYLELLGAGGLYSINYDRHIAGAWGVRAGYSQVGAWMALRDGTIRTMPVHFVYTPSASRSGLELGAGAMFYWDDSDSFLGWQVSDEFRVSASFNVGYRYQPAEGGFLFRIGFTPFVGYNDGLRAGPFGGISFGYAF</sequence>
<evidence type="ECO:0000313" key="1">
    <source>
        <dbReference type="EMBL" id="PEN09196.1"/>
    </source>
</evidence>
<organism evidence="1 2">
    <name type="scientific">Longimonas halophila</name>
    <dbReference type="NCBI Taxonomy" id="1469170"/>
    <lineage>
        <taxon>Bacteria</taxon>
        <taxon>Pseudomonadati</taxon>
        <taxon>Rhodothermota</taxon>
        <taxon>Rhodothermia</taxon>
        <taxon>Rhodothermales</taxon>
        <taxon>Salisaetaceae</taxon>
        <taxon>Longimonas</taxon>
    </lineage>
</organism>
<name>A0A2H3NSJ6_9BACT</name>
<comment type="caution">
    <text evidence="1">The sequence shown here is derived from an EMBL/GenBank/DDBJ whole genome shotgun (WGS) entry which is preliminary data.</text>
</comment>
<evidence type="ECO:0008006" key="3">
    <source>
        <dbReference type="Google" id="ProtNLM"/>
    </source>
</evidence>
<reference evidence="1 2" key="1">
    <citation type="submission" date="2017-10" db="EMBL/GenBank/DDBJ databases">
        <title>Draft genome of Longimonas halophila.</title>
        <authorList>
            <person name="Goh K.M."/>
            <person name="Shamsir M.S."/>
            <person name="Lim S.W."/>
        </authorList>
    </citation>
    <scope>NUCLEOTIDE SEQUENCE [LARGE SCALE GENOMIC DNA]</scope>
    <source>
        <strain evidence="1 2">KCTC 42399</strain>
    </source>
</reference>
<gene>
    <name evidence="1" type="ORF">CRI93_00235</name>
</gene>
<proteinExistence type="predicted"/>
<keyword evidence="2" id="KW-1185">Reference proteome</keyword>
<dbReference type="AlphaFoldDB" id="A0A2H3NSJ6"/>
<protein>
    <recommendedName>
        <fullName evidence="3">DUF3575 domain-containing protein</fullName>
    </recommendedName>
</protein>
<dbReference type="EMBL" id="PDEP01000001">
    <property type="protein sequence ID" value="PEN09196.1"/>
    <property type="molecule type" value="Genomic_DNA"/>
</dbReference>